<accession>A0A1L3Q4F1</accession>
<dbReference type="OrthoDB" id="8261at2157"/>
<evidence type="ECO:0000313" key="5">
    <source>
        <dbReference type="EMBL" id="SDW39226.1"/>
    </source>
</evidence>
<dbReference type="Pfam" id="PF01968">
    <property type="entry name" value="Hydantoinase_A"/>
    <property type="match status" value="1"/>
</dbReference>
<dbReference type="GeneID" id="30584086"/>
<proteinExistence type="predicted"/>
<dbReference type="Proteomes" id="UP000186879">
    <property type="component" value="Chromosome"/>
</dbReference>
<dbReference type="InterPro" id="IPR002821">
    <property type="entry name" value="Hydantoinase_A"/>
</dbReference>
<evidence type="ECO:0000313" key="3">
    <source>
        <dbReference type="EMBL" id="APH39760.1"/>
    </source>
</evidence>
<feature type="domain" description="Hydantoinase/oxoprolinase N-terminal" evidence="2">
    <location>
        <begin position="5"/>
        <end position="158"/>
    </location>
</feature>
<dbReference type="RefSeq" id="WP_072562175.1">
    <property type="nucleotide sequence ID" value="NZ_CP017921.1"/>
</dbReference>
<dbReference type="GO" id="GO:0017168">
    <property type="term" value="F:5-oxoprolinase (ATP-hydrolyzing) activity"/>
    <property type="evidence" value="ECO:0007669"/>
    <property type="project" value="TreeGrafter"/>
</dbReference>
<dbReference type="STRING" id="2177.BHR79_09900"/>
<evidence type="ECO:0000259" key="2">
    <source>
        <dbReference type="Pfam" id="PF05378"/>
    </source>
</evidence>
<dbReference type="EMBL" id="CP017921">
    <property type="protein sequence ID" value="APH39760.1"/>
    <property type="molecule type" value="Genomic_DNA"/>
</dbReference>
<dbReference type="GO" id="GO:0005829">
    <property type="term" value="C:cytosol"/>
    <property type="evidence" value="ECO:0007669"/>
    <property type="project" value="TreeGrafter"/>
</dbReference>
<dbReference type="InterPro" id="IPR043129">
    <property type="entry name" value="ATPase_NBD"/>
</dbReference>
<dbReference type="SUPFAM" id="SSF53067">
    <property type="entry name" value="Actin-like ATPase domain"/>
    <property type="match status" value="1"/>
</dbReference>
<evidence type="ECO:0000313" key="7">
    <source>
        <dbReference type="Proteomes" id="UP000198669"/>
    </source>
</evidence>
<gene>
    <name evidence="3" type="ORF">BHR79_09900</name>
    <name evidence="4" type="ORF">EFE40_05360</name>
    <name evidence="5" type="ORF">SAMN04515625_0900</name>
</gene>
<protein>
    <submittedName>
        <fullName evidence="3 4">Hydantoinase</fullName>
    </submittedName>
    <submittedName>
        <fullName evidence="5">N-methylhydantoinase A/oxoprolinase/acetone carboxylase, beta subunit</fullName>
    </submittedName>
</protein>
<feature type="domain" description="Hydantoinase A/oxoprolinase" evidence="1">
    <location>
        <begin position="179"/>
        <end position="540"/>
    </location>
</feature>
<reference evidence="3 6" key="1">
    <citation type="submission" date="2016-10" db="EMBL/GenBank/DDBJ databases">
        <title>Methanohalophilus halophilus.</title>
        <authorList>
            <person name="L'haridon S."/>
        </authorList>
    </citation>
    <scope>NUCLEOTIDE SEQUENCE [LARGE SCALE GENOMIC DNA]</scope>
    <source>
        <strain evidence="3 6">Z-7982</strain>
    </source>
</reference>
<dbReference type="InterPro" id="IPR045079">
    <property type="entry name" value="Oxoprolinase-like"/>
</dbReference>
<evidence type="ECO:0000259" key="1">
    <source>
        <dbReference type="Pfam" id="PF01968"/>
    </source>
</evidence>
<reference evidence="5 7" key="2">
    <citation type="submission" date="2016-10" db="EMBL/GenBank/DDBJ databases">
        <authorList>
            <person name="de Groot N.N."/>
        </authorList>
    </citation>
    <scope>NUCLEOTIDE SEQUENCE [LARGE SCALE GENOMIC DNA]</scope>
    <source>
        <strain evidence="5 7">Z-7982</strain>
    </source>
</reference>
<dbReference type="EMBL" id="RJJG01000004">
    <property type="protein sequence ID" value="RNI08901.1"/>
    <property type="molecule type" value="Genomic_DNA"/>
</dbReference>
<evidence type="ECO:0000313" key="8">
    <source>
        <dbReference type="Proteomes" id="UP000267921"/>
    </source>
</evidence>
<dbReference type="Proteomes" id="UP000267921">
    <property type="component" value="Unassembled WGS sequence"/>
</dbReference>
<sequence>MQYSLGIDAGGTYTDAVLIRNRDGKVVDRAKSLTTYPDLIMGIHNVLGLLNREYMENINLVSVSTTLSTNTLLEKTGASASLILIGDHPLERELAAENYVFIAGGHDQNGEESTPLDMKKVEEYIKEVQDNVSVFAVSAYFGTRNPEHELKVKDKILELTGKPVVCGHELSQELGAYERAVTALLNAQLIPVTTKFIRSVIHETEKLGIQEKMLMLRCDGSVVNIEDALNRPIETIFSGPAASLVGASYLADLNTCAVMDVGGTSTDVSAIYKGLPELKAEGATVGGWKTRVKAIDMETSAMGGDSHIWVTKKRINIGPRRVIPLCVAATHYPPLMEILNEQAPTFRVMENENFQPTRFFMKSKPDHQYISPQEKEILDLLNEQPVSIQTISHQLNGMPSANVLDSLIQKRLVQAIGFTPTDALHVLGDYTEWNVEASEKGAEMLSKLLRVNKVEFCQNIKEMFATNMSRELVHFLLPDVDEKVIRDILNGKYPARLNLDIPVVLVGGPVKAYVDEIQKILIADIKVPESFEVGNAVGALMGKGIKRVEIMIRPHSLQRPEEDFLVFAPGQRKQFKKYVDALDFARKTAEDIVKGYMNKCRIDSNRVKITFEKKTVIPDGWHHPPMETRLIVMGVGTPNIG</sequence>
<name>A0A1L3Q4F1_9EURY</name>
<dbReference type="GO" id="GO:0006749">
    <property type="term" value="P:glutathione metabolic process"/>
    <property type="evidence" value="ECO:0007669"/>
    <property type="project" value="TreeGrafter"/>
</dbReference>
<organism evidence="3 6">
    <name type="scientific">Methanohalophilus halophilus</name>
    <dbReference type="NCBI Taxonomy" id="2177"/>
    <lineage>
        <taxon>Archaea</taxon>
        <taxon>Methanobacteriati</taxon>
        <taxon>Methanobacteriota</taxon>
        <taxon>Stenosarchaea group</taxon>
        <taxon>Methanomicrobia</taxon>
        <taxon>Methanosarcinales</taxon>
        <taxon>Methanosarcinaceae</taxon>
        <taxon>Methanohalophilus</taxon>
    </lineage>
</organism>
<evidence type="ECO:0000313" key="6">
    <source>
        <dbReference type="Proteomes" id="UP000186879"/>
    </source>
</evidence>
<dbReference type="Pfam" id="PF05378">
    <property type="entry name" value="Hydant_A_N"/>
    <property type="match status" value="1"/>
</dbReference>
<dbReference type="KEGG" id="mhaz:BHR79_09900"/>
<dbReference type="AlphaFoldDB" id="A0A1L3Q4F1"/>
<dbReference type="PANTHER" id="PTHR11365:SF2">
    <property type="entry name" value="5-OXOPROLINASE"/>
    <property type="match status" value="1"/>
</dbReference>
<keyword evidence="6" id="KW-1185">Reference proteome</keyword>
<reference evidence="4 8" key="3">
    <citation type="submission" date="2018-10" db="EMBL/GenBank/DDBJ databases">
        <title>Cultivation of a novel Methanohalophilus strain from Kebrit Deep of the Red Sea and a genomic comparison of members of the genus Methanohalophilus.</title>
        <authorList>
            <person name="Guan Y."/>
            <person name="Ngugi D.K."/>
            <person name="Stingl U."/>
        </authorList>
    </citation>
    <scope>NUCLEOTIDE SEQUENCE [LARGE SCALE GENOMIC DNA]</scope>
    <source>
        <strain evidence="4 8">DSM 3094</strain>
    </source>
</reference>
<dbReference type="Proteomes" id="UP000198669">
    <property type="component" value="Unassembled WGS sequence"/>
</dbReference>
<evidence type="ECO:0000313" key="4">
    <source>
        <dbReference type="EMBL" id="RNI08901.1"/>
    </source>
</evidence>
<dbReference type="EMBL" id="FNMU01000002">
    <property type="protein sequence ID" value="SDW39226.1"/>
    <property type="molecule type" value="Genomic_DNA"/>
</dbReference>
<dbReference type="InterPro" id="IPR008040">
    <property type="entry name" value="Hydant_A_N"/>
</dbReference>
<dbReference type="PANTHER" id="PTHR11365">
    <property type="entry name" value="5-OXOPROLINASE RELATED"/>
    <property type="match status" value="1"/>
</dbReference>